<keyword evidence="5 8" id="KW-0732">Signal</keyword>
<feature type="domain" description="Gram-positive cocci surface proteins LPxTG" evidence="9">
    <location>
        <begin position="699"/>
        <end position="729"/>
    </location>
</feature>
<sequence length="729" mass="79549">MKKILVVCLVAILSVGFGIFRASADSETKEQNVSQGNYNISIEGYDNPIISSGKVSLKTALSADADTIIDDGELLSVVIPAEIYHSGDLTKINSDAFTYDHLERVGKNIIVYVKPDPAFNEGSAWSASFTISFQAPIIRDGTQISPEQTFEAHYRGKTAATTLKVVPKEDGTPTLFQKWWKGSFDKDGLALLNTNGSTYNIFHLALNILVNSELNHVVVTDQVPRGLEIDPDAVPTKGIEATDASSVDGVRIIAYGEDGSRKYVTAQYKDAIKVDAATQKITFTKEHLETTEMLLIEYKVRVTEALDRYTNTAQLVSDEATRTSTVNMRLDDDGNFNKVLRKSVDEILINETDDDLEYTLELNAITGTIQAGQVIMDELDERLQFVSVSDDQAGLFEVTEQNNQVKITTKRDIPIGQSGKVTFIVNPLGVEIGGIVKNTAQMMLNNVGYHSNTVSTTKYSGKLIVTKQDSENSEIKISNTEFEVQDAQGNVVKTGVTDKNGELIITGLAPGPYKLVETKAARGYKFSGIVVDFTIRADSMEPVYLVVENDPIPASAITLVKVDEETGAGLAGAVFELTAEENNTSVQGTTDKAGELTFDNLLPGKYILKEIIAPTGYILDETEYPIEISEMGGEQVSLEVTNKREQREIPVIERPDPVTEVPNPIVVKPQPVESHTPTPAKPQLPAKIERQVVQNRAELPKTGDQGSPMGILLAGLGMCLAGVVLIRRR</sequence>
<accession>A0A841YZW5</accession>
<gene>
    <name evidence="10" type="ORF">HB850_12765</name>
</gene>
<dbReference type="NCBIfam" id="TIGR01167">
    <property type="entry name" value="LPXTG_anchor"/>
    <property type="match status" value="1"/>
</dbReference>
<feature type="transmembrane region" description="Helical" evidence="7">
    <location>
        <begin position="709"/>
        <end position="726"/>
    </location>
</feature>
<dbReference type="Proteomes" id="UP000569903">
    <property type="component" value="Unassembled WGS sequence"/>
</dbReference>
<feature type="signal peptide" evidence="8">
    <location>
        <begin position="1"/>
        <end position="24"/>
    </location>
</feature>
<dbReference type="RefSeq" id="WP_185389752.1">
    <property type="nucleotide sequence ID" value="NZ_JAARQN010000013.1"/>
</dbReference>
<evidence type="ECO:0000256" key="1">
    <source>
        <dbReference type="ARBA" id="ARBA00004168"/>
    </source>
</evidence>
<dbReference type="Gene3D" id="2.60.40.10">
    <property type="entry name" value="Immunoglobulins"/>
    <property type="match status" value="2"/>
</dbReference>
<keyword evidence="7" id="KW-1133">Transmembrane helix</keyword>
<reference evidence="10 11" key="1">
    <citation type="submission" date="2020-03" db="EMBL/GenBank/DDBJ databases">
        <title>Soil Listeria distribution.</title>
        <authorList>
            <person name="Liao J."/>
            <person name="Wiedmann M."/>
        </authorList>
    </citation>
    <scope>NUCLEOTIDE SEQUENCE [LARGE SCALE GENOMIC DNA]</scope>
    <source>
        <strain evidence="10 11">FSL L7-1614</strain>
    </source>
</reference>
<evidence type="ECO:0000256" key="6">
    <source>
        <dbReference type="ARBA" id="ARBA00023088"/>
    </source>
</evidence>
<dbReference type="PROSITE" id="PS50847">
    <property type="entry name" value="GRAM_POS_ANCHORING"/>
    <property type="match status" value="1"/>
</dbReference>
<dbReference type="Pfam" id="PF17802">
    <property type="entry name" value="SpaA"/>
    <property type="match status" value="2"/>
</dbReference>
<evidence type="ECO:0000313" key="11">
    <source>
        <dbReference type="Proteomes" id="UP000569903"/>
    </source>
</evidence>
<comment type="caution">
    <text evidence="10">The sequence shown here is derived from an EMBL/GenBank/DDBJ whole genome shotgun (WGS) entry which is preliminary data.</text>
</comment>
<feature type="chain" id="PRO_5033067035" evidence="8">
    <location>
        <begin position="25"/>
        <end position="729"/>
    </location>
</feature>
<evidence type="ECO:0000256" key="8">
    <source>
        <dbReference type="SAM" id="SignalP"/>
    </source>
</evidence>
<keyword evidence="7" id="KW-0472">Membrane</keyword>
<proteinExistence type="inferred from homology"/>
<evidence type="ECO:0000256" key="3">
    <source>
        <dbReference type="ARBA" id="ARBA00022512"/>
    </source>
</evidence>
<evidence type="ECO:0000259" key="9">
    <source>
        <dbReference type="PROSITE" id="PS50847"/>
    </source>
</evidence>
<dbReference type="PANTHER" id="PTHR36108:SF13">
    <property type="entry name" value="COLOSSIN-B-RELATED"/>
    <property type="match status" value="1"/>
</dbReference>
<keyword evidence="4" id="KW-0964">Secreted</keyword>
<dbReference type="InterPro" id="IPR041033">
    <property type="entry name" value="SpaA_PFL_dom_1"/>
</dbReference>
<evidence type="ECO:0000256" key="7">
    <source>
        <dbReference type="SAM" id="Phobius"/>
    </source>
</evidence>
<dbReference type="InterPro" id="IPR019931">
    <property type="entry name" value="LPXTG_anchor"/>
</dbReference>
<evidence type="ECO:0000256" key="2">
    <source>
        <dbReference type="ARBA" id="ARBA00007257"/>
    </source>
</evidence>
<evidence type="ECO:0000256" key="5">
    <source>
        <dbReference type="ARBA" id="ARBA00022729"/>
    </source>
</evidence>
<comment type="similarity">
    <text evidence="2">Belongs to the serine-aspartate repeat-containing protein (SDr) family.</text>
</comment>
<dbReference type="EMBL" id="JAARQN010000013">
    <property type="protein sequence ID" value="MBC1458629.1"/>
    <property type="molecule type" value="Genomic_DNA"/>
</dbReference>
<dbReference type="InterPro" id="IPR013783">
    <property type="entry name" value="Ig-like_fold"/>
</dbReference>
<keyword evidence="6" id="KW-0572">Peptidoglycan-anchor</keyword>
<protein>
    <submittedName>
        <fullName evidence="10">LPXTG cell wall anchor domain-containing protein</fullName>
    </submittedName>
</protein>
<dbReference type="AlphaFoldDB" id="A0A841YZW5"/>
<name>A0A841YZW5_9LIST</name>
<keyword evidence="7" id="KW-0812">Transmembrane</keyword>
<comment type="subcellular location">
    <subcellularLocation>
        <location evidence="1">Secreted</location>
        <location evidence="1">Cell wall</location>
        <topology evidence="1">Peptidoglycan-anchor</topology>
    </subcellularLocation>
</comment>
<dbReference type="Pfam" id="PF00746">
    <property type="entry name" value="Gram_pos_anchor"/>
    <property type="match status" value="1"/>
</dbReference>
<dbReference type="PANTHER" id="PTHR36108">
    <property type="entry name" value="COLOSSIN-B-RELATED"/>
    <property type="match status" value="1"/>
</dbReference>
<evidence type="ECO:0000256" key="4">
    <source>
        <dbReference type="ARBA" id="ARBA00022525"/>
    </source>
</evidence>
<dbReference type="Gene3D" id="2.60.40.740">
    <property type="match status" value="1"/>
</dbReference>
<organism evidence="10 11">
    <name type="scientific">Listeria newyorkensis</name>
    <dbReference type="NCBI Taxonomy" id="1497681"/>
    <lineage>
        <taxon>Bacteria</taxon>
        <taxon>Bacillati</taxon>
        <taxon>Bacillota</taxon>
        <taxon>Bacilli</taxon>
        <taxon>Bacillales</taxon>
        <taxon>Listeriaceae</taxon>
        <taxon>Listeria</taxon>
    </lineage>
</organism>
<keyword evidence="3" id="KW-0134">Cell wall</keyword>
<evidence type="ECO:0000313" key="10">
    <source>
        <dbReference type="EMBL" id="MBC1458629.1"/>
    </source>
</evidence>
<dbReference type="SUPFAM" id="SSF49478">
    <property type="entry name" value="Cna protein B-type domain"/>
    <property type="match status" value="2"/>
</dbReference>